<evidence type="ECO:0000256" key="7">
    <source>
        <dbReference type="ARBA" id="ARBA00023033"/>
    </source>
</evidence>
<dbReference type="GO" id="GO:0042438">
    <property type="term" value="P:melanin biosynthetic process"/>
    <property type="evidence" value="ECO:0007669"/>
    <property type="project" value="UniProtKB-KW"/>
</dbReference>
<comment type="caution">
    <text evidence="13">The sequence shown here is derived from an EMBL/GenBank/DDBJ whole genome shotgun (WGS) entry which is preliminary data.</text>
</comment>
<evidence type="ECO:0000256" key="10">
    <source>
        <dbReference type="ARBA" id="ARBA00048881"/>
    </source>
</evidence>
<evidence type="ECO:0000256" key="5">
    <source>
        <dbReference type="ARBA" id="ARBA00023002"/>
    </source>
</evidence>
<dbReference type="PRINTS" id="PR00092">
    <property type="entry name" value="TYROSINASE"/>
</dbReference>
<dbReference type="Pfam" id="PF00264">
    <property type="entry name" value="Tyrosinase"/>
    <property type="match status" value="1"/>
</dbReference>
<organism evidence="13 14">
    <name type="scientific">Mycena citricolor</name>
    <dbReference type="NCBI Taxonomy" id="2018698"/>
    <lineage>
        <taxon>Eukaryota</taxon>
        <taxon>Fungi</taxon>
        <taxon>Dikarya</taxon>
        <taxon>Basidiomycota</taxon>
        <taxon>Agaricomycotina</taxon>
        <taxon>Agaricomycetes</taxon>
        <taxon>Agaricomycetidae</taxon>
        <taxon>Agaricales</taxon>
        <taxon>Marasmiineae</taxon>
        <taxon>Mycenaceae</taxon>
        <taxon>Mycena</taxon>
    </lineage>
</organism>
<keyword evidence="14" id="KW-1185">Reference proteome</keyword>
<evidence type="ECO:0000259" key="12">
    <source>
        <dbReference type="PROSITE" id="PS00498"/>
    </source>
</evidence>
<evidence type="ECO:0000256" key="9">
    <source>
        <dbReference type="ARBA" id="ARBA00048233"/>
    </source>
</evidence>
<comment type="catalytic activity">
    <reaction evidence="9">
        <text>2 L-dopa + O2 = 2 L-dopaquinone + 2 H2O</text>
        <dbReference type="Rhea" id="RHEA:34287"/>
        <dbReference type="ChEBI" id="CHEBI:15377"/>
        <dbReference type="ChEBI" id="CHEBI:15379"/>
        <dbReference type="ChEBI" id="CHEBI:57504"/>
        <dbReference type="ChEBI" id="CHEBI:57924"/>
        <dbReference type="EC" id="1.14.18.1"/>
    </reaction>
</comment>
<keyword evidence="8" id="KW-0470">Melanin biosynthesis</keyword>
<comment type="similarity">
    <text evidence="2">Belongs to the tyrosinase family.</text>
</comment>
<proteinExistence type="inferred from homology"/>
<evidence type="ECO:0000256" key="8">
    <source>
        <dbReference type="ARBA" id="ARBA00023101"/>
    </source>
</evidence>
<dbReference type="PANTHER" id="PTHR11474:SF76">
    <property type="entry name" value="SHKT DOMAIN-CONTAINING PROTEIN"/>
    <property type="match status" value="1"/>
</dbReference>
<keyword evidence="5" id="KW-0560">Oxidoreductase</keyword>
<accession>A0AAD2H686</accession>
<dbReference type="Gene3D" id="2.60.310.20">
    <property type="match status" value="1"/>
</dbReference>
<dbReference type="PANTHER" id="PTHR11474">
    <property type="entry name" value="TYROSINASE FAMILY MEMBER"/>
    <property type="match status" value="1"/>
</dbReference>
<dbReference type="Pfam" id="PF18132">
    <property type="entry name" value="Tyrosinase_C"/>
    <property type="match status" value="1"/>
</dbReference>
<name>A0AAD2H686_9AGAR</name>
<evidence type="ECO:0000256" key="4">
    <source>
        <dbReference type="ARBA" id="ARBA00022723"/>
    </source>
</evidence>
<dbReference type="PROSITE" id="PS00497">
    <property type="entry name" value="TYROSINASE_1"/>
    <property type="match status" value="1"/>
</dbReference>
<dbReference type="Proteomes" id="UP001295794">
    <property type="component" value="Unassembled WGS sequence"/>
</dbReference>
<feature type="domain" description="Tyrosinase copper-binding" evidence="11">
    <location>
        <begin position="92"/>
        <end position="109"/>
    </location>
</feature>
<evidence type="ECO:0000256" key="6">
    <source>
        <dbReference type="ARBA" id="ARBA00023008"/>
    </source>
</evidence>
<dbReference type="SUPFAM" id="SSF48056">
    <property type="entry name" value="Di-copper centre-containing domain"/>
    <property type="match status" value="1"/>
</dbReference>
<dbReference type="InterPro" id="IPR041640">
    <property type="entry name" value="Tyrosinase_C"/>
</dbReference>
<evidence type="ECO:0000313" key="13">
    <source>
        <dbReference type="EMBL" id="CAK5270036.1"/>
    </source>
</evidence>
<dbReference type="EMBL" id="CAVNYO010000158">
    <property type="protein sequence ID" value="CAK5270036.1"/>
    <property type="molecule type" value="Genomic_DNA"/>
</dbReference>
<dbReference type="PROSITE" id="PS00498">
    <property type="entry name" value="TYROSINASE_2"/>
    <property type="match status" value="1"/>
</dbReference>
<dbReference type="GO" id="GO:0046872">
    <property type="term" value="F:metal ion binding"/>
    <property type="evidence" value="ECO:0007669"/>
    <property type="project" value="UniProtKB-KW"/>
</dbReference>
<gene>
    <name evidence="13" type="ORF">MYCIT1_LOCUS14185</name>
</gene>
<dbReference type="InterPro" id="IPR008922">
    <property type="entry name" value="Di-copper_centre_dom_sf"/>
</dbReference>
<feature type="domain" description="Tyrosinase copper-binding" evidence="12">
    <location>
        <begin position="298"/>
        <end position="309"/>
    </location>
</feature>
<keyword evidence="6" id="KW-0186">Copper</keyword>
<evidence type="ECO:0000256" key="3">
    <source>
        <dbReference type="ARBA" id="ARBA00011906"/>
    </source>
</evidence>
<reference evidence="13" key="1">
    <citation type="submission" date="2023-11" db="EMBL/GenBank/DDBJ databases">
        <authorList>
            <person name="De Vega J J."/>
            <person name="De Vega J J."/>
        </authorList>
    </citation>
    <scope>NUCLEOTIDE SEQUENCE</scope>
</reference>
<keyword evidence="4" id="KW-0479">Metal-binding</keyword>
<evidence type="ECO:0000256" key="1">
    <source>
        <dbReference type="ARBA" id="ARBA00001973"/>
    </source>
</evidence>
<comment type="catalytic activity">
    <reaction evidence="10">
        <text>L-tyrosine + O2 = L-dopaquinone + H2O</text>
        <dbReference type="Rhea" id="RHEA:18117"/>
        <dbReference type="ChEBI" id="CHEBI:15377"/>
        <dbReference type="ChEBI" id="CHEBI:15379"/>
        <dbReference type="ChEBI" id="CHEBI:57924"/>
        <dbReference type="ChEBI" id="CHEBI:58315"/>
        <dbReference type="EC" id="1.14.18.1"/>
    </reaction>
</comment>
<keyword evidence="7" id="KW-0503">Monooxygenase</keyword>
<evidence type="ECO:0000259" key="11">
    <source>
        <dbReference type="PROSITE" id="PS00497"/>
    </source>
</evidence>
<dbReference type="InterPro" id="IPR002227">
    <property type="entry name" value="Tyrosinase_Cu-bd"/>
</dbReference>
<dbReference type="Gene3D" id="1.10.1280.10">
    <property type="entry name" value="Di-copper center containing domain from catechol oxidase"/>
    <property type="match status" value="1"/>
</dbReference>
<protein>
    <recommendedName>
        <fullName evidence="3">tyrosinase</fullName>
        <ecNumber evidence="3">1.14.18.1</ecNumber>
    </recommendedName>
</protein>
<sequence>MSSHFVITGARGGNTQGADAPNRLEINELIKSEEQFSLYIQALASMFSDNQAGVTSFFQIAGIHGLPYVQWNESGSTESPPPDLQWGGYCTHGSTLFPTWHRPYVALFEVRVLSRHVIPSITITQQVLNSKAVEIAKGYKADSERWTQAAANLRAPYWDWAVNAVLPHQVIQDRQVTITLPDGTRGAVPNPLFAYTFHPIDASFPEPYSQWDSTLRHPTREGKTNVRALIQQLQSSAEDIRSSTYRLLTRVHTWPAFSNHSADDGGSASNSLEAIHDGIHNDVGGGGQMGDPSVAGFDPVFFLHHANVDRMLSLWSALNPGVWVSRGPAEGGTWTIPPNAIIGPSTDLTPFWETQNTYWLSTQTTKTSTLGYSYPEFNGLDLTKPAAVKTAISRAVNRLYGGATFFQMATAANGAKSTDATNVASAAPVQAKAAPSPTPHTPTIRAALHTQTETAAPLVAAHPAPSLSTPTMLDWSVRIHVQKYALPSTFCVLIFLGPVPSSPLEWRASPSYVGSHTAFVNTSSARCANCTAQAHADGGFVIEGFVHLNEALARVLSQASFEPETVVPFLTQELSWRVQLSRGAEEVTLDDARLDSLEVKVGANSMTVLPGADLPTCGETRWFPEITHGKRGGASA</sequence>
<dbReference type="GO" id="GO:0004503">
    <property type="term" value="F:tyrosinase activity"/>
    <property type="evidence" value="ECO:0007669"/>
    <property type="project" value="UniProtKB-EC"/>
</dbReference>
<dbReference type="InterPro" id="IPR050316">
    <property type="entry name" value="Tyrosinase/Hemocyanin"/>
</dbReference>
<dbReference type="PIRSF" id="PIRSF000340">
    <property type="entry name" value="MPO_fungal"/>
    <property type="match status" value="1"/>
</dbReference>
<dbReference type="EC" id="1.14.18.1" evidence="3"/>
<dbReference type="InterPro" id="IPR016216">
    <property type="entry name" value="Monophenol_mOase_fun"/>
</dbReference>
<comment type="cofactor">
    <cofactor evidence="1">
        <name>Cu(2+)</name>
        <dbReference type="ChEBI" id="CHEBI:29036"/>
    </cofactor>
</comment>
<evidence type="ECO:0000313" key="14">
    <source>
        <dbReference type="Proteomes" id="UP001295794"/>
    </source>
</evidence>
<dbReference type="AlphaFoldDB" id="A0AAD2H686"/>
<evidence type="ECO:0000256" key="2">
    <source>
        <dbReference type="ARBA" id="ARBA00009928"/>
    </source>
</evidence>